<dbReference type="EMBL" id="CM042009">
    <property type="protein sequence ID" value="KAI3789135.1"/>
    <property type="molecule type" value="Genomic_DNA"/>
</dbReference>
<organism evidence="1 2">
    <name type="scientific">Cichorium intybus</name>
    <name type="common">Chicory</name>
    <dbReference type="NCBI Taxonomy" id="13427"/>
    <lineage>
        <taxon>Eukaryota</taxon>
        <taxon>Viridiplantae</taxon>
        <taxon>Streptophyta</taxon>
        <taxon>Embryophyta</taxon>
        <taxon>Tracheophyta</taxon>
        <taxon>Spermatophyta</taxon>
        <taxon>Magnoliopsida</taxon>
        <taxon>eudicotyledons</taxon>
        <taxon>Gunneridae</taxon>
        <taxon>Pentapetalae</taxon>
        <taxon>asterids</taxon>
        <taxon>campanulids</taxon>
        <taxon>Asterales</taxon>
        <taxon>Asteraceae</taxon>
        <taxon>Cichorioideae</taxon>
        <taxon>Cichorieae</taxon>
        <taxon>Cichoriinae</taxon>
        <taxon>Cichorium</taxon>
    </lineage>
</organism>
<sequence>MPIIFCRRPSSEKSIKSRTEVSMEEDQYPESDLSTPEYVAMEDLTQLQSEMATVPTQLLESIAKICHVSILPRIYRVHQTRNRTAMGKFSGFIDVKGAVSEELRRHTSSP</sequence>
<proteinExistence type="predicted"/>
<dbReference type="Proteomes" id="UP001055811">
    <property type="component" value="Linkage Group LG01"/>
</dbReference>
<reference evidence="1 2" key="2">
    <citation type="journal article" date="2022" name="Mol. Ecol. Resour.">
        <title>The genomes of chicory, endive, great burdock and yacon provide insights into Asteraceae paleo-polyploidization history and plant inulin production.</title>
        <authorList>
            <person name="Fan W."/>
            <person name="Wang S."/>
            <person name="Wang H."/>
            <person name="Wang A."/>
            <person name="Jiang F."/>
            <person name="Liu H."/>
            <person name="Zhao H."/>
            <person name="Xu D."/>
            <person name="Zhang Y."/>
        </authorList>
    </citation>
    <scope>NUCLEOTIDE SEQUENCE [LARGE SCALE GENOMIC DNA]</scope>
    <source>
        <strain evidence="2">cv. Punajuju</strain>
        <tissue evidence="1">Leaves</tissue>
    </source>
</reference>
<keyword evidence="2" id="KW-1185">Reference proteome</keyword>
<protein>
    <submittedName>
        <fullName evidence="1">Uncharacterized protein</fullName>
    </submittedName>
</protein>
<gene>
    <name evidence="1" type="ORF">L2E82_01923</name>
</gene>
<accession>A0ACB9H080</accession>
<reference evidence="2" key="1">
    <citation type="journal article" date="2022" name="Mol. Ecol. Resour.">
        <title>The genomes of chicory, endive, great burdock and yacon provide insights into Asteraceae palaeo-polyploidization history and plant inulin production.</title>
        <authorList>
            <person name="Fan W."/>
            <person name="Wang S."/>
            <person name="Wang H."/>
            <person name="Wang A."/>
            <person name="Jiang F."/>
            <person name="Liu H."/>
            <person name="Zhao H."/>
            <person name="Xu D."/>
            <person name="Zhang Y."/>
        </authorList>
    </citation>
    <scope>NUCLEOTIDE SEQUENCE [LARGE SCALE GENOMIC DNA]</scope>
    <source>
        <strain evidence="2">cv. Punajuju</strain>
    </source>
</reference>
<evidence type="ECO:0000313" key="2">
    <source>
        <dbReference type="Proteomes" id="UP001055811"/>
    </source>
</evidence>
<name>A0ACB9H080_CICIN</name>
<comment type="caution">
    <text evidence="1">The sequence shown here is derived from an EMBL/GenBank/DDBJ whole genome shotgun (WGS) entry which is preliminary data.</text>
</comment>
<evidence type="ECO:0000313" key="1">
    <source>
        <dbReference type="EMBL" id="KAI3789135.1"/>
    </source>
</evidence>